<reference evidence="2 3" key="1">
    <citation type="submission" date="2016-10" db="EMBL/GenBank/DDBJ databases">
        <authorList>
            <person name="de Groot N.N."/>
        </authorList>
    </citation>
    <scope>NUCLEOTIDE SEQUENCE [LARGE SCALE GENOMIC DNA]</scope>
    <source>
        <strain evidence="2 3">DSM 14045</strain>
    </source>
</reference>
<proteinExistence type="predicted"/>
<dbReference type="Proteomes" id="UP000183918">
    <property type="component" value="Unassembled WGS sequence"/>
</dbReference>
<gene>
    <name evidence="2" type="ORF">SAMN02910414_01237</name>
</gene>
<dbReference type="Gene3D" id="3.40.1760.20">
    <property type="match status" value="1"/>
</dbReference>
<keyword evidence="3" id="KW-1185">Reference proteome</keyword>
<evidence type="ECO:0000256" key="1">
    <source>
        <dbReference type="SAM" id="Coils"/>
    </source>
</evidence>
<sequence>MFVYYMNVPLNKIGIEEFEGYDEEMSNVKTFELTQEEYDILRQPKGLFQEFDERFGTIIDVCEEERIVNENLKEALQSANKMLNKQKNDIAEKAIKKVIDSLECAIQAGTFWEIDIYLE</sequence>
<protein>
    <submittedName>
        <fullName evidence="2">Uncharacterized protein</fullName>
    </submittedName>
</protein>
<dbReference type="RefSeq" id="WP_022750158.1">
    <property type="nucleotide sequence ID" value="NZ_FNPG01000013.1"/>
</dbReference>
<evidence type="ECO:0000313" key="2">
    <source>
        <dbReference type="EMBL" id="SDY30787.1"/>
    </source>
</evidence>
<feature type="coiled-coil region" evidence="1">
    <location>
        <begin position="62"/>
        <end position="96"/>
    </location>
</feature>
<dbReference type="STRING" id="1122142.SAMN02910414_01237"/>
<accession>A0A1H3ITC2</accession>
<dbReference type="OrthoDB" id="2054386at2"/>
<dbReference type="AlphaFoldDB" id="A0A1H3ITC2"/>
<name>A0A1H3ITC2_9FIRM</name>
<dbReference type="eggNOG" id="ENOG5032WCU">
    <property type="taxonomic scope" value="Bacteria"/>
</dbReference>
<dbReference type="EMBL" id="FNPG01000013">
    <property type="protein sequence ID" value="SDY30787.1"/>
    <property type="molecule type" value="Genomic_DNA"/>
</dbReference>
<keyword evidence="1" id="KW-0175">Coiled coil</keyword>
<dbReference type="InterPro" id="IPR038223">
    <property type="entry name" value="DMP12_sf"/>
</dbReference>
<organism evidence="2 3">
    <name type="scientific">Lachnobacterium bovis DSM 14045</name>
    <dbReference type="NCBI Taxonomy" id="1122142"/>
    <lineage>
        <taxon>Bacteria</taxon>
        <taxon>Bacillati</taxon>
        <taxon>Bacillota</taxon>
        <taxon>Clostridia</taxon>
        <taxon>Lachnospirales</taxon>
        <taxon>Lachnospiraceae</taxon>
        <taxon>Lachnobacterium</taxon>
    </lineage>
</organism>
<evidence type="ECO:0000313" key="3">
    <source>
        <dbReference type="Proteomes" id="UP000183918"/>
    </source>
</evidence>